<comment type="caution">
    <text evidence="11">The sequence shown here is derived from an EMBL/GenBank/DDBJ whole genome shotgun (WGS) entry which is preliminary data.</text>
</comment>
<keyword evidence="6 9" id="KW-0862">Zinc</keyword>
<dbReference type="InterPro" id="IPR000926">
    <property type="entry name" value="RibA"/>
</dbReference>
<keyword evidence="3 9" id="KW-0479">Metal-binding</keyword>
<evidence type="ECO:0000256" key="7">
    <source>
        <dbReference type="ARBA" id="ARBA00023134"/>
    </source>
</evidence>
<evidence type="ECO:0000256" key="3">
    <source>
        <dbReference type="ARBA" id="ARBA00022723"/>
    </source>
</evidence>
<feature type="domain" description="GTP cyclohydrolase II" evidence="10">
    <location>
        <begin position="12"/>
        <end position="183"/>
    </location>
</feature>
<evidence type="ECO:0000256" key="1">
    <source>
        <dbReference type="ARBA" id="ARBA00004853"/>
    </source>
</evidence>
<feature type="active site" description="Proton acceptor" evidence="9">
    <location>
        <position position="139"/>
    </location>
</feature>
<feature type="binding site" evidence="9">
    <location>
        <position position="67"/>
    </location>
    <ligand>
        <name>Zn(2+)</name>
        <dbReference type="ChEBI" id="CHEBI:29105"/>
        <note>catalytic</note>
    </ligand>
</feature>
<evidence type="ECO:0000313" key="11">
    <source>
        <dbReference type="EMBL" id="MFD1848213.1"/>
    </source>
</evidence>
<reference evidence="12" key="1">
    <citation type="journal article" date="2019" name="Int. J. Syst. Evol. Microbiol.">
        <title>The Global Catalogue of Microorganisms (GCM) 10K type strain sequencing project: providing services to taxonomists for standard genome sequencing and annotation.</title>
        <authorList>
            <consortium name="The Broad Institute Genomics Platform"/>
            <consortium name="The Broad Institute Genome Sequencing Center for Infectious Disease"/>
            <person name="Wu L."/>
            <person name="Ma J."/>
        </authorList>
    </citation>
    <scope>NUCLEOTIDE SEQUENCE [LARGE SCALE GENOMIC DNA]</scope>
    <source>
        <strain evidence="12">JCM 11496</strain>
    </source>
</reference>
<feature type="binding site" evidence="9">
    <location>
        <position position="167"/>
    </location>
    <ligand>
        <name>GTP</name>
        <dbReference type="ChEBI" id="CHEBI:37565"/>
    </ligand>
</feature>
<evidence type="ECO:0000256" key="9">
    <source>
        <dbReference type="HAMAP-Rule" id="MF_00179"/>
    </source>
</evidence>
<evidence type="ECO:0000256" key="8">
    <source>
        <dbReference type="ARBA" id="ARBA00049295"/>
    </source>
</evidence>
<gene>
    <name evidence="9" type="primary">ribA</name>
    <name evidence="11" type="ORF">ACFSFX_16635</name>
</gene>
<feature type="binding site" evidence="9">
    <location>
        <position position="80"/>
    </location>
    <ligand>
        <name>Zn(2+)</name>
        <dbReference type="ChEBI" id="CHEBI:29105"/>
        <note>catalytic</note>
    </ligand>
</feature>
<dbReference type="EC" id="3.5.4.25" evidence="9"/>
<evidence type="ECO:0000256" key="2">
    <source>
        <dbReference type="ARBA" id="ARBA00022619"/>
    </source>
</evidence>
<dbReference type="CDD" id="cd00641">
    <property type="entry name" value="GTP_cyclohydro2"/>
    <property type="match status" value="1"/>
</dbReference>
<feature type="binding site" evidence="9">
    <location>
        <begin position="62"/>
        <end position="66"/>
    </location>
    <ligand>
        <name>GTP</name>
        <dbReference type="ChEBI" id="CHEBI:37565"/>
    </ligand>
</feature>
<feature type="binding site" evidence="9">
    <location>
        <position position="78"/>
    </location>
    <ligand>
        <name>Zn(2+)</name>
        <dbReference type="ChEBI" id="CHEBI:29105"/>
        <note>catalytic</note>
    </ligand>
</feature>
<dbReference type="PANTHER" id="PTHR21327">
    <property type="entry name" value="GTP CYCLOHYDROLASE II-RELATED"/>
    <property type="match status" value="1"/>
</dbReference>
<comment type="function">
    <text evidence="9">Catalyzes the conversion of GTP to 2,5-diamino-6-ribosylamino-4(3H)-pyrimidinone 5'-phosphate (DARP), formate and pyrophosphate.</text>
</comment>
<dbReference type="NCBIfam" id="NF001591">
    <property type="entry name" value="PRK00393.1"/>
    <property type="match status" value="1"/>
</dbReference>
<keyword evidence="12" id="KW-1185">Reference proteome</keyword>
<dbReference type="PANTHER" id="PTHR21327:SF18">
    <property type="entry name" value="3,4-DIHYDROXY-2-BUTANONE 4-PHOSPHATE SYNTHASE"/>
    <property type="match status" value="1"/>
</dbReference>
<evidence type="ECO:0000256" key="4">
    <source>
        <dbReference type="ARBA" id="ARBA00022741"/>
    </source>
</evidence>
<sequence>MNTTSVTGGPTVSLPTAFGQFTTQAWTDEVTGVEHLSLSSTGANPLGTSGDPGPQTEAPLVRMHSECLTGDVFSSYRCDCGEQLEQALQLVSEQGGTVLYLRGQEGRGIGLANKMRAYALQDTGADTVEANEQLGLPVDSRDYQAAAAILSQLGLRSIRLLSNNPEKRDKLVLYGIDVTAMVPSEVPARAENQRYLQTKRDRLNHQLTLLEDHGIQQS</sequence>
<dbReference type="SUPFAM" id="SSF142695">
    <property type="entry name" value="RibA-like"/>
    <property type="match status" value="1"/>
</dbReference>
<keyword evidence="5 9" id="KW-0378">Hydrolase</keyword>
<evidence type="ECO:0000259" key="10">
    <source>
        <dbReference type="Pfam" id="PF00925"/>
    </source>
</evidence>
<feature type="binding site" evidence="9">
    <location>
        <position position="83"/>
    </location>
    <ligand>
        <name>GTP</name>
        <dbReference type="ChEBI" id="CHEBI:37565"/>
    </ligand>
</feature>
<dbReference type="InterPro" id="IPR036144">
    <property type="entry name" value="RibA-like_sf"/>
</dbReference>
<feature type="binding site" evidence="9">
    <location>
        <begin position="105"/>
        <end position="107"/>
    </location>
    <ligand>
        <name>GTP</name>
        <dbReference type="ChEBI" id="CHEBI:37565"/>
    </ligand>
</feature>
<name>A0ABW4QBT3_9MICC</name>
<comment type="cofactor">
    <cofactor evidence="9">
        <name>Zn(2+)</name>
        <dbReference type="ChEBI" id="CHEBI:29105"/>
    </cofactor>
    <text evidence="9">Binds 1 zinc ion per subunit.</text>
</comment>
<evidence type="ECO:0000313" key="12">
    <source>
        <dbReference type="Proteomes" id="UP001597307"/>
    </source>
</evidence>
<keyword evidence="4 9" id="KW-0547">Nucleotide-binding</keyword>
<keyword evidence="7 9" id="KW-0342">GTP-binding</keyword>
<feature type="binding site" evidence="9">
    <location>
        <position position="162"/>
    </location>
    <ligand>
        <name>GTP</name>
        <dbReference type="ChEBI" id="CHEBI:37565"/>
    </ligand>
</feature>
<keyword evidence="2 9" id="KW-0686">Riboflavin biosynthesis</keyword>
<dbReference type="Pfam" id="PF00925">
    <property type="entry name" value="GTP_cyclohydro2"/>
    <property type="match status" value="1"/>
</dbReference>
<feature type="active site" description="Nucleophile" evidence="9">
    <location>
        <position position="141"/>
    </location>
</feature>
<organism evidence="11 12">
    <name type="scientific">Arthrobacter flavus</name>
    <dbReference type="NCBI Taxonomy" id="95172"/>
    <lineage>
        <taxon>Bacteria</taxon>
        <taxon>Bacillati</taxon>
        <taxon>Actinomycetota</taxon>
        <taxon>Actinomycetes</taxon>
        <taxon>Micrococcales</taxon>
        <taxon>Micrococcaceae</taxon>
        <taxon>Arthrobacter</taxon>
    </lineage>
</organism>
<dbReference type="Gene3D" id="3.40.50.10990">
    <property type="entry name" value="GTP cyclohydrolase II"/>
    <property type="match status" value="1"/>
</dbReference>
<dbReference type="RefSeq" id="WP_343881769.1">
    <property type="nucleotide sequence ID" value="NZ_BAAAIJ010000059.1"/>
</dbReference>
<dbReference type="Proteomes" id="UP001597307">
    <property type="component" value="Unassembled WGS sequence"/>
</dbReference>
<comment type="catalytic activity">
    <reaction evidence="8 9">
        <text>GTP + 4 H2O = 2,5-diamino-6-hydroxy-4-(5-phosphoribosylamino)-pyrimidine + formate + 2 phosphate + 3 H(+)</text>
        <dbReference type="Rhea" id="RHEA:23704"/>
        <dbReference type="ChEBI" id="CHEBI:15377"/>
        <dbReference type="ChEBI" id="CHEBI:15378"/>
        <dbReference type="ChEBI" id="CHEBI:15740"/>
        <dbReference type="ChEBI" id="CHEBI:37565"/>
        <dbReference type="ChEBI" id="CHEBI:43474"/>
        <dbReference type="ChEBI" id="CHEBI:58614"/>
        <dbReference type="EC" id="3.5.4.25"/>
    </reaction>
</comment>
<dbReference type="HAMAP" id="MF_00179">
    <property type="entry name" value="RibA"/>
    <property type="match status" value="1"/>
</dbReference>
<feature type="binding site" evidence="9">
    <location>
        <position position="127"/>
    </location>
    <ligand>
        <name>GTP</name>
        <dbReference type="ChEBI" id="CHEBI:37565"/>
    </ligand>
</feature>
<dbReference type="InterPro" id="IPR032677">
    <property type="entry name" value="GTP_cyclohydro_II"/>
</dbReference>
<comment type="pathway">
    <text evidence="1 9">Cofactor biosynthesis; riboflavin biosynthesis; 5-amino-6-(D-ribitylamino)uracil from GTP: step 1/4.</text>
</comment>
<accession>A0ABW4QBT3</accession>
<comment type="similarity">
    <text evidence="9">Belongs to the GTP cyclohydrolase II family.</text>
</comment>
<evidence type="ECO:0000256" key="5">
    <source>
        <dbReference type="ARBA" id="ARBA00022801"/>
    </source>
</evidence>
<protein>
    <recommendedName>
        <fullName evidence="9">GTP cyclohydrolase-2</fullName>
        <ecNumber evidence="9">3.5.4.25</ecNumber>
    </recommendedName>
    <alternativeName>
        <fullName evidence="9">GTP cyclohydrolase II</fullName>
    </alternativeName>
</protein>
<evidence type="ECO:0000256" key="6">
    <source>
        <dbReference type="ARBA" id="ARBA00022833"/>
    </source>
</evidence>
<dbReference type="EMBL" id="JBHUGA010000067">
    <property type="protein sequence ID" value="MFD1848213.1"/>
    <property type="molecule type" value="Genomic_DNA"/>
</dbReference>
<proteinExistence type="inferred from homology"/>